<sequence>MRVPEFHTFTLAAAIEVLEREYDTHDRLDTLIFGWGCLDYIGGSTIKRKLLELARVAEKLHVTARTASGDVPLQRAIVEEAVKVPEYHRYDPAWLKLTAGLRFDGFEIVSDRVPDPSGRQSIFDNGPREIKVAVLRRMLPDDLPGLDFREAESEVDNLLLKHKLTVAAGHLNQATSAFQRGDWAASNAQLRTFYQDLLDRIAVKLGCDESEPDFKKRDYLASEGSGPFLLAHYNEWENDRGKPAFVLGLWARLHPEGSHPGLSEEDDCTFRLQVTLITARLFLRRLDQRISAQ</sequence>
<evidence type="ECO:0000313" key="1">
    <source>
        <dbReference type="EMBL" id="QRZ15583.1"/>
    </source>
</evidence>
<gene>
    <name evidence="1" type="ORF">JWJ88_14720</name>
</gene>
<reference evidence="1 2" key="1">
    <citation type="submission" date="2021-02" db="EMBL/GenBank/DDBJ databases">
        <title>Paracoccus methylovroum sp.nov., a new methanol and methylamine utilizing methylotrophic denitrifer.</title>
        <authorList>
            <person name="Timsy T."/>
            <person name="Behrendt U."/>
            <person name="Ulrich A."/>
            <person name="Spanner T."/>
            <person name="Foesel B.U."/>
            <person name="Horn M.A."/>
            <person name="Kolb S."/>
        </authorList>
    </citation>
    <scope>NUCLEOTIDE SEQUENCE [LARGE SCALE GENOMIC DNA]</scope>
    <source>
        <strain evidence="1 2">H4-D09</strain>
    </source>
</reference>
<evidence type="ECO:0008006" key="3">
    <source>
        <dbReference type="Google" id="ProtNLM"/>
    </source>
</evidence>
<accession>A0ABX7JQH9</accession>
<dbReference type="RefSeq" id="WP_205296528.1">
    <property type="nucleotide sequence ID" value="NZ_CP070371.1"/>
</dbReference>
<keyword evidence="2" id="KW-1185">Reference proteome</keyword>
<proteinExistence type="predicted"/>
<organism evidence="1 2">
    <name type="scientific">Paracoccus methylovorus</name>
    <dbReference type="NCBI Taxonomy" id="2812658"/>
    <lineage>
        <taxon>Bacteria</taxon>
        <taxon>Pseudomonadati</taxon>
        <taxon>Pseudomonadota</taxon>
        <taxon>Alphaproteobacteria</taxon>
        <taxon>Rhodobacterales</taxon>
        <taxon>Paracoccaceae</taxon>
        <taxon>Paracoccus</taxon>
    </lineage>
</organism>
<evidence type="ECO:0000313" key="2">
    <source>
        <dbReference type="Proteomes" id="UP000663629"/>
    </source>
</evidence>
<name>A0ABX7JQH9_9RHOB</name>
<dbReference type="Proteomes" id="UP000663629">
    <property type="component" value="Chromosome 2"/>
</dbReference>
<dbReference type="EMBL" id="CP070371">
    <property type="protein sequence ID" value="QRZ15583.1"/>
    <property type="molecule type" value="Genomic_DNA"/>
</dbReference>
<protein>
    <recommendedName>
        <fullName evidence="3">TIGR02391 family protein</fullName>
    </recommendedName>
</protein>